<gene>
    <name evidence="13" type="ORF">XD57_1583</name>
</gene>
<organism evidence="13 14">
    <name type="scientific">Thermotoga petrophila</name>
    <dbReference type="NCBI Taxonomy" id="93929"/>
    <lineage>
        <taxon>Bacteria</taxon>
        <taxon>Thermotogati</taxon>
        <taxon>Thermotogota</taxon>
        <taxon>Thermotogae</taxon>
        <taxon>Thermotogales</taxon>
        <taxon>Thermotogaceae</taxon>
        <taxon>Thermotoga</taxon>
    </lineage>
</organism>
<dbReference type="Proteomes" id="UP000058636">
    <property type="component" value="Unassembled WGS sequence"/>
</dbReference>
<dbReference type="InterPro" id="IPR022637">
    <property type="entry name" value="DNA_polIII_beta_cen"/>
</dbReference>
<dbReference type="InterPro" id="IPR001001">
    <property type="entry name" value="DNA_polIII_beta"/>
</dbReference>
<feature type="domain" description="DNA polymerase III beta sliding clamp N-terminal" evidence="10">
    <location>
        <begin position="1"/>
        <end position="118"/>
    </location>
</feature>
<keyword evidence="8" id="KW-0238">DNA-binding</keyword>
<evidence type="ECO:0000256" key="9">
    <source>
        <dbReference type="PIRNR" id="PIRNR000804"/>
    </source>
</evidence>
<dbReference type="PIRSF" id="PIRSF000804">
    <property type="entry name" value="DNA_pol_III_b"/>
    <property type="match status" value="1"/>
</dbReference>
<dbReference type="Pfam" id="PF02768">
    <property type="entry name" value="DNA_pol3_beta_3"/>
    <property type="match status" value="1"/>
</dbReference>
<evidence type="ECO:0000259" key="10">
    <source>
        <dbReference type="Pfam" id="PF00712"/>
    </source>
</evidence>
<dbReference type="GO" id="GO:0003887">
    <property type="term" value="F:DNA-directed DNA polymerase activity"/>
    <property type="evidence" value="ECO:0007669"/>
    <property type="project" value="UniProtKB-UniRule"/>
</dbReference>
<evidence type="ECO:0000259" key="11">
    <source>
        <dbReference type="Pfam" id="PF02767"/>
    </source>
</evidence>
<dbReference type="SMART" id="SM00480">
    <property type="entry name" value="POL3Bc"/>
    <property type="match status" value="1"/>
</dbReference>
<evidence type="ECO:0000256" key="2">
    <source>
        <dbReference type="ARBA" id="ARBA00010752"/>
    </source>
</evidence>
<sequence length="366" mass="41006">MKVTVTTLELRDKITIASKALAKKSVKPILAGFLFEVKDGNFYICTTDLETGVKATVNAAEISGEARFVVPGDVIQKLVKVLPDEITELSLEGDVLVISSGSTVFRITTMPADEFPEITPAESGITFEVDTSLLEEMVEKVIFAAAKDEFMRNLNGVFWELHKNLLRLVASDGFRLALAEEQIENEEEASFLLSLKSMKEVQNVLDNTTEPTITVRYDGRRVSLTTSDVETVMRVVDAEFPDYKRVIPETFKTKVVVSRKDLMESLRRVMVIATKGSESVKFEIEENVMRLVSKSPDYGEVVDEVEVQKEGEDLVIAFNPKFIEDVLKHIETEEIEMNFVDSTSPCQINPLDISGYLYIVMPIRLA</sequence>
<comment type="caution">
    <text evidence="13">The sequence shown here is derived from an EMBL/GenBank/DDBJ whole genome shotgun (WGS) entry which is preliminary data.</text>
</comment>
<evidence type="ECO:0000313" key="14">
    <source>
        <dbReference type="Proteomes" id="UP000058636"/>
    </source>
</evidence>
<dbReference type="PANTHER" id="PTHR30478">
    <property type="entry name" value="DNA POLYMERASE III SUBUNIT BETA"/>
    <property type="match status" value="1"/>
</dbReference>
<evidence type="ECO:0000256" key="1">
    <source>
        <dbReference type="ARBA" id="ARBA00004496"/>
    </source>
</evidence>
<dbReference type="InterPro" id="IPR022635">
    <property type="entry name" value="DNA_polIII_beta_C"/>
</dbReference>
<dbReference type="PATRIC" id="fig|93930.3.peg.682"/>
<dbReference type="Pfam" id="PF02767">
    <property type="entry name" value="DNA_pol3_beta_2"/>
    <property type="match status" value="1"/>
</dbReference>
<evidence type="ECO:0000256" key="8">
    <source>
        <dbReference type="ARBA" id="ARBA00023125"/>
    </source>
</evidence>
<feature type="domain" description="DNA polymerase III beta sliding clamp C-terminal" evidence="12">
    <location>
        <begin position="244"/>
        <end position="364"/>
    </location>
</feature>
<comment type="subcellular location">
    <subcellularLocation>
        <location evidence="1 9">Cytoplasm</location>
    </subcellularLocation>
</comment>
<evidence type="ECO:0000256" key="6">
    <source>
        <dbReference type="ARBA" id="ARBA00022705"/>
    </source>
</evidence>
<keyword evidence="6 9" id="KW-0235">DNA replication</keyword>
<dbReference type="EMBL" id="LGFG01000193">
    <property type="protein sequence ID" value="KUK22318.1"/>
    <property type="molecule type" value="Genomic_DNA"/>
</dbReference>
<keyword evidence="5 9" id="KW-0548">Nucleotidyltransferase</keyword>
<keyword evidence="7 9" id="KW-0239">DNA-directed DNA polymerase</keyword>
<dbReference type="GO" id="GO:0005737">
    <property type="term" value="C:cytoplasm"/>
    <property type="evidence" value="ECO:0007669"/>
    <property type="project" value="UniProtKB-SubCell"/>
</dbReference>
<dbReference type="InterPro" id="IPR046938">
    <property type="entry name" value="DNA_clamp_sf"/>
</dbReference>
<name>A0A101EP91_9THEM</name>
<evidence type="ECO:0000313" key="13">
    <source>
        <dbReference type="EMBL" id="KUK22318.1"/>
    </source>
</evidence>
<comment type="function">
    <text evidence="9">Confers DNA tethering and processivity to DNA polymerases and other proteins. Acts as a clamp, forming a ring around DNA (a reaction catalyzed by the clamp-loading complex) which diffuses in an ATP-independent manner freely and bidirectionally along dsDNA. Initially characterized for its ability to contact the catalytic subunit of DNA polymerase III (Pol III), a complex, multichain enzyme responsible for most of the replicative synthesis in bacteria; Pol III exhibits 3'-5' exonuclease proofreading activity. The beta chain is required for initiation of replication as well as for processivity of DNA replication.</text>
</comment>
<keyword evidence="3 9" id="KW-0963">Cytoplasm</keyword>
<evidence type="ECO:0000256" key="7">
    <source>
        <dbReference type="ARBA" id="ARBA00022932"/>
    </source>
</evidence>
<dbReference type="GO" id="GO:0006271">
    <property type="term" value="P:DNA strand elongation involved in DNA replication"/>
    <property type="evidence" value="ECO:0007669"/>
    <property type="project" value="TreeGrafter"/>
</dbReference>
<reference evidence="13 14" key="1">
    <citation type="journal article" date="2015" name="MBio">
        <title>Genome-Resolved Metagenomic Analysis Reveals Roles for Candidate Phyla and Other Microbial Community Members in Biogeochemical Transformations in Oil Reservoirs.</title>
        <authorList>
            <person name="Hu P."/>
            <person name="Tom L."/>
            <person name="Singh A."/>
            <person name="Thomas B.C."/>
            <person name="Baker B.J."/>
            <person name="Piceno Y.M."/>
            <person name="Andersen G.L."/>
            <person name="Banfield J.F."/>
        </authorList>
    </citation>
    <scope>NUCLEOTIDE SEQUENCE [LARGE SCALE GENOMIC DNA]</scope>
    <source>
        <strain evidence="13">46_26</strain>
    </source>
</reference>
<dbReference type="GO" id="GO:0003677">
    <property type="term" value="F:DNA binding"/>
    <property type="evidence" value="ECO:0007669"/>
    <property type="project" value="UniProtKB-UniRule"/>
</dbReference>
<dbReference type="Gene3D" id="3.10.150.10">
    <property type="entry name" value="DNA Polymerase III, subunit A, domain 2"/>
    <property type="match status" value="3"/>
</dbReference>
<protein>
    <recommendedName>
        <fullName evidence="9">Beta sliding clamp</fullName>
    </recommendedName>
</protein>
<comment type="subunit">
    <text evidence="9">Forms a ring-shaped head-to-tail homodimer around DNA.</text>
</comment>
<proteinExistence type="inferred from homology"/>
<dbReference type="PANTHER" id="PTHR30478:SF0">
    <property type="entry name" value="BETA SLIDING CLAMP"/>
    <property type="match status" value="1"/>
</dbReference>
<feature type="domain" description="DNA polymerase III beta sliding clamp central" evidence="11">
    <location>
        <begin position="129"/>
        <end position="242"/>
    </location>
</feature>
<evidence type="ECO:0000256" key="4">
    <source>
        <dbReference type="ARBA" id="ARBA00022679"/>
    </source>
</evidence>
<dbReference type="InterPro" id="IPR022634">
    <property type="entry name" value="DNA_polIII_beta_N"/>
</dbReference>
<dbReference type="AlphaFoldDB" id="A0A101EP91"/>
<accession>A0A101EP91</accession>
<evidence type="ECO:0000259" key="12">
    <source>
        <dbReference type="Pfam" id="PF02768"/>
    </source>
</evidence>
<dbReference type="CDD" id="cd00140">
    <property type="entry name" value="beta_clamp"/>
    <property type="match status" value="1"/>
</dbReference>
<dbReference type="GO" id="GO:0008408">
    <property type="term" value="F:3'-5' exonuclease activity"/>
    <property type="evidence" value="ECO:0007669"/>
    <property type="project" value="InterPro"/>
</dbReference>
<dbReference type="NCBIfam" id="TIGR00663">
    <property type="entry name" value="dnan"/>
    <property type="match status" value="1"/>
</dbReference>
<keyword evidence="4 9" id="KW-0808">Transferase</keyword>
<evidence type="ECO:0000256" key="5">
    <source>
        <dbReference type="ARBA" id="ARBA00022695"/>
    </source>
</evidence>
<evidence type="ECO:0000256" key="3">
    <source>
        <dbReference type="ARBA" id="ARBA00022490"/>
    </source>
</evidence>
<dbReference type="Pfam" id="PF00712">
    <property type="entry name" value="DNA_pol3_beta"/>
    <property type="match status" value="1"/>
</dbReference>
<dbReference type="GO" id="GO:0009360">
    <property type="term" value="C:DNA polymerase III complex"/>
    <property type="evidence" value="ECO:0007669"/>
    <property type="project" value="InterPro"/>
</dbReference>
<dbReference type="SUPFAM" id="SSF55979">
    <property type="entry name" value="DNA clamp"/>
    <property type="match status" value="3"/>
</dbReference>
<comment type="similarity">
    <text evidence="2 9">Belongs to the beta sliding clamp family.</text>
</comment>